<feature type="transmembrane region" description="Helical" evidence="7">
    <location>
        <begin position="92"/>
        <end position="114"/>
    </location>
</feature>
<evidence type="ECO:0000313" key="9">
    <source>
        <dbReference type="EMBL" id="KAF2635402.1"/>
    </source>
</evidence>
<dbReference type="InterPro" id="IPR049326">
    <property type="entry name" value="Rhodopsin_dom_fungi"/>
</dbReference>
<evidence type="ECO:0000313" key="10">
    <source>
        <dbReference type="Proteomes" id="UP000799753"/>
    </source>
</evidence>
<feature type="transmembrane region" description="Helical" evidence="7">
    <location>
        <begin position="177"/>
        <end position="197"/>
    </location>
</feature>
<evidence type="ECO:0000256" key="6">
    <source>
        <dbReference type="SAM" id="MobiDB-lite"/>
    </source>
</evidence>
<organism evidence="9 10">
    <name type="scientific">Massarina eburnea CBS 473.64</name>
    <dbReference type="NCBI Taxonomy" id="1395130"/>
    <lineage>
        <taxon>Eukaryota</taxon>
        <taxon>Fungi</taxon>
        <taxon>Dikarya</taxon>
        <taxon>Ascomycota</taxon>
        <taxon>Pezizomycotina</taxon>
        <taxon>Dothideomycetes</taxon>
        <taxon>Pleosporomycetidae</taxon>
        <taxon>Pleosporales</taxon>
        <taxon>Massarineae</taxon>
        <taxon>Massarinaceae</taxon>
        <taxon>Massarina</taxon>
    </lineage>
</organism>
<accession>A0A6A6RJE4</accession>
<feature type="transmembrane region" description="Helical" evidence="7">
    <location>
        <begin position="16"/>
        <end position="35"/>
    </location>
</feature>
<feature type="transmembrane region" description="Helical" evidence="7">
    <location>
        <begin position="209"/>
        <end position="231"/>
    </location>
</feature>
<dbReference type="OrthoDB" id="444631at2759"/>
<comment type="similarity">
    <text evidence="5">Belongs to the SAT4 family.</text>
</comment>
<feature type="compositionally biased region" description="Basic and acidic residues" evidence="6">
    <location>
        <begin position="289"/>
        <end position="303"/>
    </location>
</feature>
<feature type="region of interest" description="Disordered" evidence="6">
    <location>
        <begin position="281"/>
        <end position="313"/>
    </location>
</feature>
<dbReference type="Pfam" id="PF20684">
    <property type="entry name" value="Fung_rhodopsin"/>
    <property type="match status" value="1"/>
</dbReference>
<evidence type="ECO:0000256" key="7">
    <source>
        <dbReference type="SAM" id="Phobius"/>
    </source>
</evidence>
<proteinExistence type="inferred from homology"/>
<gene>
    <name evidence="9" type="ORF">P280DRAFT_553788</name>
</gene>
<keyword evidence="3 7" id="KW-1133">Transmembrane helix</keyword>
<dbReference type="PANTHER" id="PTHR33048">
    <property type="entry name" value="PTH11-LIKE INTEGRAL MEMBRANE PROTEIN (AFU_ORTHOLOGUE AFUA_5G11245)"/>
    <property type="match status" value="1"/>
</dbReference>
<keyword evidence="2 7" id="KW-0812">Transmembrane</keyword>
<name>A0A6A6RJE4_9PLEO</name>
<evidence type="ECO:0000256" key="3">
    <source>
        <dbReference type="ARBA" id="ARBA00022989"/>
    </source>
</evidence>
<evidence type="ECO:0000256" key="4">
    <source>
        <dbReference type="ARBA" id="ARBA00023136"/>
    </source>
</evidence>
<dbReference type="Proteomes" id="UP000799753">
    <property type="component" value="Unassembled WGS sequence"/>
</dbReference>
<feature type="domain" description="Rhodopsin" evidence="8">
    <location>
        <begin position="32"/>
        <end position="269"/>
    </location>
</feature>
<dbReference type="AlphaFoldDB" id="A0A6A6RJE4"/>
<dbReference type="EMBL" id="MU006807">
    <property type="protein sequence ID" value="KAF2635402.1"/>
    <property type="molecule type" value="Genomic_DNA"/>
</dbReference>
<evidence type="ECO:0000256" key="5">
    <source>
        <dbReference type="ARBA" id="ARBA00038359"/>
    </source>
</evidence>
<evidence type="ECO:0000256" key="1">
    <source>
        <dbReference type="ARBA" id="ARBA00004141"/>
    </source>
</evidence>
<dbReference type="PANTHER" id="PTHR33048:SF92">
    <property type="entry name" value="INTEGRAL MEMBRANE PROTEIN"/>
    <property type="match status" value="1"/>
</dbReference>
<comment type="subcellular location">
    <subcellularLocation>
        <location evidence="1">Membrane</location>
        <topology evidence="1">Multi-pass membrane protein</topology>
    </subcellularLocation>
</comment>
<protein>
    <recommendedName>
        <fullName evidence="8">Rhodopsin domain-containing protein</fullName>
    </recommendedName>
</protein>
<evidence type="ECO:0000256" key="2">
    <source>
        <dbReference type="ARBA" id="ARBA00022692"/>
    </source>
</evidence>
<reference evidence="9" key="1">
    <citation type="journal article" date="2020" name="Stud. Mycol.">
        <title>101 Dothideomycetes genomes: a test case for predicting lifestyles and emergence of pathogens.</title>
        <authorList>
            <person name="Haridas S."/>
            <person name="Albert R."/>
            <person name="Binder M."/>
            <person name="Bloem J."/>
            <person name="Labutti K."/>
            <person name="Salamov A."/>
            <person name="Andreopoulos B."/>
            <person name="Baker S."/>
            <person name="Barry K."/>
            <person name="Bills G."/>
            <person name="Bluhm B."/>
            <person name="Cannon C."/>
            <person name="Castanera R."/>
            <person name="Culley D."/>
            <person name="Daum C."/>
            <person name="Ezra D."/>
            <person name="Gonzalez J."/>
            <person name="Henrissat B."/>
            <person name="Kuo A."/>
            <person name="Liang C."/>
            <person name="Lipzen A."/>
            <person name="Lutzoni F."/>
            <person name="Magnuson J."/>
            <person name="Mondo S."/>
            <person name="Nolan M."/>
            <person name="Ohm R."/>
            <person name="Pangilinan J."/>
            <person name="Park H.-J."/>
            <person name="Ramirez L."/>
            <person name="Alfaro M."/>
            <person name="Sun H."/>
            <person name="Tritt A."/>
            <person name="Yoshinaga Y."/>
            <person name="Zwiers L.-H."/>
            <person name="Turgeon B."/>
            <person name="Goodwin S."/>
            <person name="Spatafora J."/>
            <person name="Crous P."/>
            <person name="Grigoriev I."/>
        </authorList>
    </citation>
    <scope>NUCLEOTIDE SEQUENCE</scope>
    <source>
        <strain evidence="9">CBS 473.64</strain>
    </source>
</reference>
<feature type="transmembrane region" description="Helical" evidence="7">
    <location>
        <begin position="47"/>
        <end position="72"/>
    </location>
</feature>
<evidence type="ECO:0000259" key="8">
    <source>
        <dbReference type="Pfam" id="PF20684"/>
    </source>
</evidence>
<keyword evidence="4 7" id="KW-0472">Membrane</keyword>
<dbReference type="GO" id="GO:0016020">
    <property type="term" value="C:membrane"/>
    <property type="evidence" value="ECO:0007669"/>
    <property type="project" value="UniProtKB-SubCell"/>
</dbReference>
<dbReference type="InterPro" id="IPR052337">
    <property type="entry name" value="SAT4-like"/>
</dbReference>
<keyword evidence="10" id="KW-1185">Reference proteome</keyword>
<feature type="transmembrane region" description="Helical" evidence="7">
    <location>
        <begin position="243"/>
        <end position="269"/>
    </location>
</feature>
<feature type="transmembrane region" description="Helical" evidence="7">
    <location>
        <begin position="135"/>
        <end position="157"/>
    </location>
</feature>
<sequence length="331" mass="36800">MSNHVASPISPKEFQVTIWTLSAFAALFLASRFAVRISIKRKLMENDYFLVAALPCLFIACGLLPSILGLLSQNPDASPDPNHDFQSQFPGATPRLVATIELLWIVIFFVKFSFLFQFKFYKPPYAYVNVHLTRYYWMTIGVSCAAFLFTIVYPIVLCPNPGNCRYINQTNTASWEIAVAVLNIMTDLLVISIPTLLVRMANINRSHAIINCTFKSLSVFAIFVAVTRLVLQFNATGSGVNYFIFTFLLAIEAAVAIIIASISSYRVVLLNYLTGRRTKKGPNTTKLQTRNEWRTQSDPREAPHSSGTGHGSLDDLPILAPIAGATRIYAA</sequence>